<dbReference type="WBParaSite" id="Pan_g21010.t1">
    <property type="protein sequence ID" value="Pan_g21010.t1"/>
    <property type="gene ID" value="Pan_g21010"/>
</dbReference>
<accession>A0A7E4VHV8</accession>
<sequence length="213" mass="23994">MDRELLDTPYVNPKKLDLVEVQVGHNSKNSGTIHAIDSYRMVNNSYPFNINDQSHKGFVIITLKEDIPIDDDNTIFICQTKSVPNDTTFYVVGQNLQEAASGDYNINNGYSVGSMNAFPCHNHPDMLCLYSHETGLVSINAGGPVLVYRPESRTTGRYYQVGFAVGGFIMEYADSWNVIHSIGYAHYEPTQDFCHWGINKLALDYGLFYCRDV</sequence>
<dbReference type="SUPFAM" id="SSF50494">
    <property type="entry name" value="Trypsin-like serine proteases"/>
    <property type="match status" value="1"/>
</dbReference>
<name>A0A7E4VHV8_PANRE</name>
<evidence type="ECO:0000313" key="1">
    <source>
        <dbReference type="Proteomes" id="UP000492821"/>
    </source>
</evidence>
<dbReference type="AlphaFoldDB" id="A0A7E4VHV8"/>
<proteinExistence type="predicted"/>
<evidence type="ECO:0000313" key="2">
    <source>
        <dbReference type="WBParaSite" id="Pan_g21010.t1"/>
    </source>
</evidence>
<dbReference type="InterPro" id="IPR009003">
    <property type="entry name" value="Peptidase_S1_PA"/>
</dbReference>
<reference evidence="2" key="2">
    <citation type="submission" date="2020-10" db="UniProtKB">
        <authorList>
            <consortium name="WormBaseParasite"/>
        </authorList>
    </citation>
    <scope>IDENTIFICATION</scope>
</reference>
<keyword evidence="1" id="KW-1185">Reference proteome</keyword>
<reference evidence="1" key="1">
    <citation type="journal article" date="2013" name="Genetics">
        <title>The draft genome and transcriptome of Panagrellus redivivus are shaped by the harsh demands of a free-living lifestyle.</title>
        <authorList>
            <person name="Srinivasan J."/>
            <person name="Dillman A.R."/>
            <person name="Macchietto M.G."/>
            <person name="Heikkinen L."/>
            <person name="Lakso M."/>
            <person name="Fracchia K.M."/>
            <person name="Antoshechkin I."/>
            <person name="Mortazavi A."/>
            <person name="Wong G."/>
            <person name="Sternberg P.W."/>
        </authorList>
    </citation>
    <scope>NUCLEOTIDE SEQUENCE [LARGE SCALE GENOMIC DNA]</scope>
    <source>
        <strain evidence="1">MT8872</strain>
    </source>
</reference>
<organism evidence="1 2">
    <name type="scientific">Panagrellus redivivus</name>
    <name type="common">Microworm</name>
    <dbReference type="NCBI Taxonomy" id="6233"/>
    <lineage>
        <taxon>Eukaryota</taxon>
        <taxon>Metazoa</taxon>
        <taxon>Ecdysozoa</taxon>
        <taxon>Nematoda</taxon>
        <taxon>Chromadorea</taxon>
        <taxon>Rhabditida</taxon>
        <taxon>Tylenchina</taxon>
        <taxon>Panagrolaimomorpha</taxon>
        <taxon>Panagrolaimoidea</taxon>
        <taxon>Panagrolaimidae</taxon>
        <taxon>Panagrellus</taxon>
    </lineage>
</organism>
<protein>
    <submittedName>
        <fullName evidence="2">IgGFc_binding domain-containing protein</fullName>
    </submittedName>
</protein>
<dbReference type="Proteomes" id="UP000492821">
    <property type="component" value="Unassembled WGS sequence"/>
</dbReference>